<evidence type="ECO:0000313" key="8">
    <source>
        <dbReference type="EMBL" id="SFF21259.1"/>
    </source>
</evidence>
<protein>
    <recommendedName>
        <fullName evidence="5">RNA polymerase sigma factor</fullName>
    </recommendedName>
</protein>
<organism evidence="8 9">
    <name type="scientific">Nannocystis exedens</name>
    <dbReference type="NCBI Taxonomy" id="54"/>
    <lineage>
        <taxon>Bacteria</taxon>
        <taxon>Pseudomonadati</taxon>
        <taxon>Myxococcota</taxon>
        <taxon>Polyangia</taxon>
        <taxon>Nannocystales</taxon>
        <taxon>Nannocystaceae</taxon>
        <taxon>Nannocystis</taxon>
    </lineage>
</organism>
<dbReference type="Proteomes" id="UP000199400">
    <property type="component" value="Unassembled WGS sequence"/>
</dbReference>
<dbReference type="GO" id="GO:0006352">
    <property type="term" value="P:DNA-templated transcription initiation"/>
    <property type="evidence" value="ECO:0007669"/>
    <property type="project" value="InterPro"/>
</dbReference>
<keyword evidence="3 5" id="KW-0238">DNA-binding</keyword>
<dbReference type="GO" id="GO:0016987">
    <property type="term" value="F:sigma factor activity"/>
    <property type="evidence" value="ECO:0007669"/>
    <property type="project" value="UniProtKB-KW"/>
</dbReference>
<reference evidence="9" key="1">
    <citation type="submission" date="2016-10" db="EMBL/GenBank/DDBJ databases">
        <authorList>
            <person name="Varghese N."/>
            <person name="Submissions S."/>
        </authorList>
    </citation>
    <scope>NUCLEOTIDE SEQUENCE [LARGE SCALE GENOMIC DNA]</scope>
    <source>
        <strain evidence="9">ATCC 25963</strain>
    </source>
</reference>
<dbReference type="Pfam" id="PF04542">
    <property type="entry name" value="Sigma70_r2"/>
    <property type="match status" value="1"/>
</dbReference>
<dbReference type="Gene3D" id="1.10.10.10">
    <property type="entry name" value="Winged helix-like DNA-binding domain superfamily/Winged helix DNA-binding domain"/>
    <property type="match status" value="2"/>
</dbReference>
<evidence type="ECO:0000256" key="5">
    <source>
        <dbReference type="RuleBase" id="RU362124"/>
    </source>
</evidence>
<dbReference type="Gene3D" id="1.20.120.1810">
    <property type="match status" value="1"/>
</dbReference>
<evidence type="ECO:0000256" key="1">
    <source>
        <dbReference type="ARBA" id="ARBA00023015"/>
    </source>
</evidence>
<dbReference type="InterPro" id="IPR036388">
    <property type="entry name" value="WH-like_DNA-bd_sf"/>
</dbReference>
<evidence type="ECO:0000256" key="4">
    <source>
        <dbReference type="ARBA" id="ARBA00023163"/>
    </source>
</evidence>
<dbReference type="InterPro" id="IPR013324">
    <property type="entry name" value="RNA_pol_sigma_r3/r4-like"/>
</dbReference>
<dbReference type="InterPro" id="IPR007624">
    <property type="entry name" value="RNA_pol_sigma70_r3"/>
</dbReference>
<dbReference type="SUPFAM" id="SSF88946">
    <property type="entry name" value="Sigma2 domain of RNA polymerase sigma factors"/>
    <property type="match status" value="1"/>
</dbReference>
<dbReference type="GO" id="GO:0003677">
    <property type="term" value="F:DNA binding"/>
    <property type="evidence" value="ECO:0007669"/>
    <property type="project" value="UniProtKB-KW"/>
</dbReference>
<name>A0A1I2GW14_9BACT</name>
<dbReference type="InterPro" id="IPR007627">
    <property type="entry name" value="RNA_pol_sigma70_r2"/>
</dbReference>
<keyword evidence="2 5" id="KW-0731">Sigma factor</keyword>
<sequence>MLREIDTRDSNGALVNDSSHRPLTTYFRDLADAEVMTREEETAAAIKLVHLRRGMWTAILDYPPYAEPIGAFLRERLSDEVCPHAALTAYEKAARTLRDRDLRKHHDAFHAARDRVAAVLLEADVDTELADLIAADLVALEGNRRAPTCLAVHPPRRGSVPFARYVAAVRSKQAAFVAARNAFVRANLRLVVALARRFYRGSVPLPDLIQEGNLGLLKAVARFDPARGCRFSTYAAWWIRHAITRSIADKSRCVRLPVHMIEACQKVARARRDFELAEGREPTDEELAAVSGVSRERIARMGWSLMETPLSLASPASRDSEGTLADTVADPDFVPPSDLLDRELLQSQLAEVFAQLTPLEADILRKRVGLDGEAEMTLKDIGAGYSLSRERIRQLQEGALAKLRAEFSRRRLM</sequence>
<dbReference type="PANTHER" id="PTHR30603:SF47">
    <property type="entry name" value="RNA POLYMERASE SIGMA FACTOR SIGD, CHLOROPLASTIC"/>
    <property type="match status" value="1"/>
</dbReference>
<dbReference type="InterPro" id="IPR013325">
    <property type="entry name" value="RNA_pol_sigma_r2"/>
</dbReference>
<comment type="similarity">
    <text evidence="5">Belongs to the sigma-70 factor family.</text>
</comment>
<evidence type="ECO:0000256" key="2">
    <source>
        <dbReference type="ARBA" id="ARBA00023082"/>
    </source>
</evidence>
<comment type="function">
    <text evidence="5">Sigma factors are initiation factors that promote the attachment of RNA polymerase to specific initiation sites and are then released.</text>
</comment>
<dbReference type="InterPro" id="IPR000943">
    <property type="entry name" value="RNA_pol_sigma70"/>
</dbReference>
<dbReference type="PROSITE" id="PS00716">
    <property type="entry name" value="SIGMA70_2"/>
    <property type="match status" value="1"/>
</dbReference>
<dbReference type="RefSeq" id="WP_170136267.1">
    <property type="nucleotide sequence ID" value="NZ_FOMX01000035.1"/>
</dbReference>
<dbReference type="EMBL" id="FOMX01000035">
    <property type="protein sequence ID" value="SFF21259.1"/>
    <property type="molecule type" value="Genomic_DNA"/>
</dbReference>
<evidence type="ECO:0000259" key="6">
    <source>
        <dbReference type="PROSITE" id="PS00715"/>
    </source>
</evidence>
<dbReference type="Pfam" id="PF04539">
    <property type="entry name" value="Sigma70_r3"/>
    <property type="match status" value="1"/>
</dbReference>
<dbReference type="InterPro" id="IPR007630">
    <property type="entry name" value="RNA_pol_sigma70_r4"/>
</dbReference>
<keyword evidence="9" id="KW-1185">Reference proteome</keyword>
<dbReference type="STRING" id="54.SAMN02745121_07538"/>
<dbReference type="PROSITE" id="PS00715">
    <property type="entry name" value="SIGMA70_1"/>
    <property type="match status" value="1"/>
</dbReference>
<dbReference type="Pfam" id="PF04545">
    <property type="entry name" value="Sigma70_r4"/>
    <property type="match status" value="1"/>
</dbReference>
<dbReference type="NCBIfam" id="TIGR02937">
    <property type="entry name" value="sigma70-ECF"/>
    <property type="match status" value="1"/>
</dbReference>
<evidence type="ECO:0000259" key="7">
    <source>
        <dbReference type="PROSITE" id="PS00716"/>
    </source>
</evidence>
<keyword evidence="4 5" id="KW-0804">Transcription</keyword>
<keyword evidence="1 5" id="KW-0805">Transcription regulation</keyword>
<dbReference type="PANTHER" id="PTHR30603">
    <property type="entry name" value="RNA POLYMERASE SIGMA FACTOR RPO"/>
    <property type="match status" value="1"/>
</dbReference>
<feature type="domain" description="RNA polymerase sigma-70" evidence="7">
    <location>
        <begin position="377"/>
        <end position="403"/>
    </location>
</feature>
<dbReference type="PRINTS" id="PR00046">
    <property type="entry name" value="SIGMA70FCT"/>
</dbReference>
<gene>
    <name evidence="8" type="ORF">SAMN02745121_07538</name>
</gene>
<evidence type="ECO:0000256" key="3">
    <source>
        <dbReference type="ARBA" id="ARBA00023125"/>
    </source>
</evidence>
<dbReference type="InterPro" id="IPR050239">
    <property type="entry name" value="Sigma-70_RNA_pol_init_factors"/>
</dbReference>
<feature type="domain" description="RNA polymerase sigma-70" evidence="6">
    <location>
        <begin position="207"/>
        <end position="220"/>
    </location>
</feature>
<dbReference type="InterPro" id="IPR014284">
    <property type="entry name" value="RNA_pol_sigma-70_dom"/>
</dbReference>
<proteinExistence type="inferred from homology"/>
<dbReference type="SUPFAM" id="SSF88659">
    <property type="entry name" value="Sigma3 and sigma4 domains of RNA polymerase sigma factors"/>
    <property type="match status" value="2"/>
</dbReference>
<accession>A0A1I2GW14</accession>
<dbReference type="AlphaFoldDB" id="A0A1I2GW14"/>
<evidence type="ECO:0000313" key="9">
    <source>
        <dbReference type="Proteomes" id="UP000199400"/>
    </source>
</evidence>